<sequence length="299" mass="34209">MKSLLQIFIFYICAAHFSTLCATPIKVLVSVLPQKEMIERIGGEYVEVEVLVPKGKSPEIYEPSIAQMKYIEDSHIFFGVGMPFESAWLKRIAHINPSLIYYNLAHSVLTDNRIKGADSKHTHAHNPHIWLSPKAILPQIDIIAQTLGKLDKEHFKIFQQNATLLSDDIKAIQEHTKELFAKEDSKKSFITYHPALTYWSAEFKVKELSIENNGKEIKGRELVALMAQAKKDSVEAIFIQPEFAKSRVEMFARELDLRIIELDVLRKDWLLSLQDLACQIAFSLSAQESKSCVQKYFKD</sequence>
<dbReference type="Gene3D" id="3.40.50.1980">
    <property type="entry name" value="Nitrogenase molybdenum iron protein domain"/>
    <property type="match status" value="2"/>
</dbReference>
<dbReference type="EMBL" id="JRMQ02000013">
    <property type="protein sequence ID" value="TLE00277.1"/>
    <property type="molecule type" value="Genomic_DNA"/>
</dbReference>
<dbReference type="InterPro" id="IPR006127">
    <property type="entry name" value="ZnuA-like"/>
</dbReference>
<dbReference type="RefSeq" id="WP_034360328.1">
    <property type="nucleotide sequence ID" value="NZ_CAJUDB010000015.1"/>
</dbReference>
<dbReference type="AlphaFoldDB" id="A0A4U8TJ23"/>
<accession>A0A4U8TJ23</accession>
<dbReference type="InterPro" id="IPR050492">
    <property type="entry name" value="Bact_metal-bind_prot9"/>
</dbReference>
<dbReference type="SUPFAM" id="SSF53807">
    <property type="entry name" value="Helical backbone' metal receptor"/>
    <property type="match status" value="1"/>
</dbReference>
<evidence type="ECO:0000256" key="3">
    <source>
        <dbReference type="ARBA" id="ARBA00022729"/>
    </source>
</evidence>
<dbReference type="PANTHER" id="PTHR42953:SF3">
    <property type="entry name" value="HIGH-AFFINITY ZINC UPTAKE SYSTEM PROTEIN ZNUA"/>
    <property type="match status" value="1"/>
</dbReference>
<proteinExistence type="inferred from homology"/>
<dbReference type="OrthoDB" id="9810636at2"/>
<comment type="similarity">
    <text evidence="1">Belongs to the bacterial solute-binding protein 9 family.</text>
</comment>
<keyword evidence="2" id="KW-0813">Transport</keyword>
<comment type="caution">
    <text evidence="4">The sequence shown here is derived from an EMBL/GenBank/DDBJ whole genome shotgun (WGS) entry which is preliminary data.</text>
</comment>
<gene>
    <name evidence="4" type="ORF">LS65_008125</name>
</gene>
<evidence type="ECO:0000313" key="5">
    <source>
        <dbReference type="Proteomes" id="UP000029707"/>
    </source>
</evidence>
<protein>
    <submittedName>
        <fullName evidence="4">ABC transporter</fullName>
    </submittedName>
</protein>
<evidence type="ECO:0000256" key="2">
    <source>
        <dbReference type="ARBA" id="ARBA00022448"/>
    </source>
</evidence>
<name>A0A4U8TJ23_9HELI</name>
<keyword evidence="3" id="KW-0732">Signal</keyword>
<reference evidence="4 5" key="1">
    <citation type="journal article" date="2014" name="Genome Announc.">
        <title>Draft genome sequences of eight enterohepatic helicobacter species isolated from both laboratory and wild rodents.</title>
        <authorList>
            <person name="Sheh A."/>
            <person name="Shen Z."/>
            <person name="Fox J.G."/>
        </authorList>
    </citation>
    <scope>NUCLEOTIDE SEQUENCE [LARGE SCALE GENOMIC DNA]</scope>
    <source>
        <strain evidence="4 5">MIT 01-6451</strain>
    </source>
</reference>
<organism evidence="4 5">
    <name type="scientific">Helicobacter japonicus</name>
    <dbReference type="NCBI Taxonomy" id="425400"/>
    <lineage>
        <taxon>Bacteria</taxon>
        <taxon>Pseudomonadati</taxon>
        <taxon>Campylobacterota</taxon>
        <taxon>Epsilonproteobacteria</taxon>
        <taxon>Campylobacterales</taxon>
        <taxon>Helicobacteraceae</taxon>
        <taxon>Helicobacter</taxon>
    </lineage>
</organism>
<dbReference type="Pfam" id="PF01297">
    <property type="entry name" value="ZnuA"/>
    <property type="match status" value="1"/>
</dbReference>
<dbReference type="Proteomes" id="UP000029707">
    <property type="component" value="Unassembled WGS sequence"/>
</dbReference>
<dbReference type="GO" id="GO:0046872">
    <property type="term" value="F:metal ion binding"/>
    <property type="evidence" value="ECO:0007669"/>
    <property type="project" value="InterPro"/>
</dbReference>
<keyword evidence="5" id="KW-1185">Reference proteome</keyword>
<evidence type="ECO:0000256" key="1">
    <source>
        <dbReference type="ARBA" id="ARBA00011028"/>
    </source>
</evidence>
<dbReference type="GO" id="GO:0030001">
    <property type="term" value="P:metal ion transport"/>
    <property type="evidence" value="ECO:0007669"/>
    <property type="project" value="InterPro"/>
</dbReference>
<dbReference type="PANTHER" id="PTHR42953">
    <property type="entry name" value="HIGH-AFFINITY ZINC UPTAKE SYSTEM PROTEIN ZNUA-RELATED"/>
    <property type="match status" value="1"/>
</dbReference>
<dbReference type="STRING" id="425400.LS65_00300"/>
<evidence type="ECO:0000313" key="4">
    <source>
        <dbReference type="EMBL" id="TLE00277.1"/>
    </source>
</evidence>